<feature type="transmembrane region" description="Helical" evidence="7">
    <location>
        <begin position="28"/>
        <end position="51"/>
    </location>
</feature>
<feature type="transmembrane region" description="Helical" evidence="7">
    <location>
        <begin position="182"/>
        <end position="201"/>
    </location>
</feature>
<dbReference type="PANTHER" id="PTHR43652:SF2">
    <property type="entry name" value="BASIC AMINO ACID ANTIPORTER YFCC-RELATED"/>
    <property type="match status" value="1"/>
</dbReference>
<keyword evidence="4" id="KW-0677">Repeat</keyword>
<dbReference type="Proteomes" id="UP000319040">
    <property type="component" value="Unassembled WGS sequence"/>
</dbReference>
<comment type="subcellular location">
    <subcellularLocation>
        <location evidence="1">Membrane</location>
        <topology evidence="1">Multi-pass membrane protein</topology>
    </subcellularLocation>
</comment>
<evidence type="ECO:0000259" key="8">
    <source>
        <dbReference type="PROSITE" id="PS51202"/>
    </source>
</evidence>
<dbReference type="OrthoDB" id="9765532at2"/>
<proteinExistence type="predicted"/>
<reference evidence="9 10" key="1">
    <citation type="submission" date="2017-05" db="EMBL/GenBank/DDBJ databases">
        <authorList>
            <person name="Varghese N."/>
            <person name="Submissions S."/>
        </authorList>
    </citation>
    <scope>NUCLEOTIDE SEQUENCE [LARGE SCALE GENOMIC DNA]</scope>
    <source>
        <strain evidence="9 10">DSM 27040</strain>
    </source>
</reference>
<organism evidence="9 10">
    <name type="scientific">Saccharicrinis carchari</name>
    <dbReference type="NCBI Taxonomy" id="1168039"/>
    <lineage>
        <taxon>Bacteria</taxon>
        <taxon>Pseudomonadati</taxon>
        <taxon>Bacteroidota</taxon>
        <taxon>Bacteroidia</taxon>
        <taxon>Marinilabiliales</taxon>
        <taxon>Marinilabiliaceae</taxon>
        <taxon>Saccharicrinis</taxon>
    </lineage>
</organism>
<dbReference type="InterPro" id="IPR036721">
    <property type="entry name" value="RCK_C_sf"/>
</dbReference>
<dbReference type="GO" id="GO:0005886">
    <property type="term" value="C:plasma membrane"/>
    <property type="evidence" value="ECO:0007669"/>
    <property type="project" value="TreeGrafter"/>
</dbReference>
<evidence type="ECO:0000256" key="4">
    <source>
        <dbReference type="ARBA" id="ARBA00022737"/>
    </source>
</evidence>
<dbReference type="EMBL" id="FXTB01000001">
    <property type="protein sequence ID" value="SMO37466.1"/>
    <property type="molecule type" value="Genomic_DNA"/>
</dbReference>
<keyword evidence="5 7" id="KW-1133">Transmembrane helix</keyword>
<keyword evidence="6 7" id="KW-0472">Membrane</keyword>
<name>A0A521ARP5_SACCC</name>
<dbReference type="InterPro" id="IPR004680">
    <property type="entry name" value="Cit_transptr-like_dom"/>
</dbReference>
<dbReference type="Pfam" id="PF02080">
    <property type="entry name" value="TrkA_C"/>
    <property type="match status" value="2"/>
</dbReference>
<evidence type="ECO:0000256" key="2">
    <source>
        <dbReference type="ARBA" id="ARBA00022448"/>
    </source>
</evidence>
<evidence type="ECO:0000313" key="9">
    <source>
        <dbReference type="EMBL" id="SMO37466.1"/>
    </source>
</evidence>
<accession>A0A521ARP5</accession>
<feature type="transmembrane region" description="Helical" evidence="7">
    <location>
        <begin position="142"/>
        <end position="161"/>
    </location>
</feature>
<evidence type="ECO:0000313" key="10">
    <source>
        <dbReference type="Proteomes" id="UP000319040"/>
    </source>
</evidence>
<feature type="transmembrane region" description="Helical" evidence="7">
    <location>
        <begin position="448"/>
        <end position="466"/>
    </location>
</feature>
<evidence type="ECO:0000256" key="1">
    <source>
        <dbReference type="ARBA" id="ARBA00004141"/>
    </source>
</evidence>
<dbReference type="Gene3D" id="3.30.70.1450">
    <property type="entry name" value="Regulator of K+ conductance, C-terminal domain"/>
    <property type="match status" value="2"/>
</dbReference>
<dbReference type="GO" id="GO:0008324">
    <property type="term" value="F:monoatomic cation transmembrane transporter activity"/>
    <property type="evidence" value="ECO:0007669"/>
    <property type="project" value="InterPro"/>
</dbReference>
<feature type="transmembrane region" description="Helical" evidence="7">
    <location>
        <begin position="510"/>
        <end position="527"/>
    </location>
</feature>
<evidence type="ECO:0000256" key="7">
    <source>
        <dbReference type="SAM" id="Phobius"/>
    </source>
</evidence>
<feature type="transmembrane region" description="Helical" evidence="7">
    <location>
        <begin position="98"/>
        <end position="122"/>
    </location>
</feature>
<evidence type="ECO:0000256" key="6">
    <source>
        <dbReference type="ARBA" id="ARBA00023136"/>
    </source>
</evidence>
<feature type="domain" description="RCK C-terminal" evidence="8">
    <location>
        <begin position="299"/>
        <end position="384"/>
    </location>
</feature>
<feature type="domain" description="RCK C-terminal" evidence="8">
    <location>
        <begin position="211"/>
        <end position="295"/>
    </location>
</feature>
<feature type="transmembrane region" description="Helical" evidence="7">
    <location>
        <begin position="478"/>
        <end position="498"/>
    </location>
</feature>
<feature type="transmembrane region" description="Helical" evidence="7">
    <location>
        <begin position="6"/>
        <end position="21"/>
    </location>
</feature>
<feature type="transmembrane region" description="Helical" evidence="7">
    <location>
        <begin position="57"/>
        <end position="77"/>
    </location>
</feature>
<dbReference type="InterPro" id="IPR006037">
    <property type="entry name" value="RCK_C"/>
</dbReference>
<keyword evidence="2" id="KW-0813">Transport</keyword>
<keyword evidence="3 7" id="KW-0812">Transmembrane</keyword>
<dbReference type="PANTHER" id="PTHR43652">
    <property type="entry name" value="BASIC AMINO ACID ANTIPORTER YFCC-RELATED"/>
    <property type="match status" value="1"/>
</dbReference>
<dbReference type="RefSeq" id="WP_142531733.1">
    <property type="nucleotide sequence ID" value="NZ_FXTB01000001.1"/>
</dbReference>
<dbReference type="Pfam" id="PF03600">
    <property type="entry name" value="CitMHS"/>
    <property type="match status" value="1"/>
</dbReference>
<dbReference type="SUPFAM" id="SSF116726">
    <property type="entry name" value="TrkA C-terminal domain-like"/>
    <property type="match status" value="2"/>
</dbReference>
<dbReference type="InterPro" id="IPR051679">
    <property type="entry name" value="DASS-Related_Transporters"/>
</dbReference>
<sequence>MQHFDVIVVFAVLAFILISLYKDLLGAAFTFLVAVMVLGFFGVLTPVEILAGFANEQIAVIMMLLLLGDAIRQISVIEIFFSRIFPRTSGYKGFLSRIMFWIGGFSAFLNNTPLVAVMMPYVHNWSKRNNISPSKLLLPLSYAAILGGCVTLIGTSTNLIVNGMVIDQNIFPDMKPLQMFDFFWVGFPMLIIGFLYLFFFAEKLLPTRHPLTKGIVGTERKYVVEAVIRKKSKLIGKTIHESGLGAEKGLFLAEVVRGKNILRVFDKDFILKHGDLLRFAGESEEIANLLSDGSGLTLPSVGMMSKLKRADVVEIVISHNSSLISKSVGEVNFRGKYDSVLLAMHRNGERVTGKLDEVKLKAGDVILLLAGDAFMSRSQDDIDFYLISKVKEVRKPERYKVWTLFGGTLLAIFLSALNLIPLFMGLLVVLVVINILKVVNAKDLPKNIDYNLAVIIALSLALGTAMMKTGVADMISGVMISIFLPLGSVAVLAAIYFITTVLAAYITNKAAVAIVFPISLTAAHTLGLPPLPFALVVSFAAAANFLTPIGYQTNLMVYGPGGYNFKDFFRIGWPLTLIYMVVTVAILDYMFF</sequence>
<feature type="transmembrane region" description="Helical" evidence="7">
    <location>
        <begin position="571"/>
        <end position="591"/>
    </location>
</feature>
<protein>
    <submittedName>
        <fullName evidence="9">Di-and tricarboxylate transporter</fullName>
    </submittedName>
</protein>
<gene>
    <name evidence="9" type="ORF">SAMN06265379_101343</name>
</gene>
<dbReference type="GO" id="GO:0006813">
    <property type="term" value="P:potassium ion transport"/>
    <property type="evidence" value="ECO:0007669"/>
    <property type="project" value="InterPro"/>
</dbReference>
<evidence type="ECO:0000256" key="5">
    <source>
        <dbReference type="ARBA" id="ARBA00022989"/>
    </source>
</evidence>
<feature type="transmembrane region" description="Helical" evidence="7">
    <location>
        <begin position="533"/>
        <end position="551"/>
    </location>
</feature>
<dbReference type="AlphaFoldDB" id="A0A521ARP5"/>
<keyword evidence="10" id="KW-1185">Reference proteome</keyword>
<dbReference type="PROSITE" id="PS51202">
    <property type="entry name" value="RCK_C"/>
    <property type="match status" value="2"/>
</dbReference>
<evidence type="ECO:0000256" key="3">
    <source>
        <dbReference type="ARBA" id="ARBA00022692"/>
    </source>
</evidence>
<feature type="transmembrane region" description="Helical" evidence="7">
    <location>
        <begin position="404"/>
        <end position="436"/>
    </location>
</feature>